<dbReference type="InterPro" id="IPR009057">
    <property type="entry name" value="Homeodomain-like_sf"/>
</dbReference>
<protein>
    <recommendedName>
        <fullName evidence="3">Winged helix-turn helix domain-containing protein</fullName>
    </recommendedName>
</protein>
<proteinExistence type="predicted"/>
<dbReference type="Proteomes" id="UP000800036">
    <property type="component" value="Unassembled WGS sequence"/>
</dbReference>
<evidence type="ECO:0008006" key="3">
    <source>
        <dbReference type="Google" id="ProtNLM"/>
    </source>
</evidence>
<reference evidence="1" key="1">
    <citation type="journal article" date="2020" name="Stud. Mycol.">
        <title>101 Dothideomycetes genomes: a test case for predicting lifestyles and emergence of pathogens.</title>
        <authorList>
            <person name="Haridas S."/>
            <person name="Albert R."/>
            <person name="Binder M."/>
            <person name="Bloem J."/>
            <person name="Labutti K."/>
            <person name="Salamov A."/>
            <person name="Andreopoulos B."/>
            <person name="Baker S."/>
            <person name="Barry K."/>
            <person name="Bills G."/>
            <person name="Bluhm B."/>
            <person name="Cannon C."/>
            <person name="Castanera R."/>
            <person name="Culley D."/>
            <person name="Daum C."/>
            <person name="Ezra D."/>
            <person name="Gonzalez J."/>
            <person name="Henrissat B."/>
            <person name="Kuo A."/>
            <person name="Liang C."/>
            <person name="Lipzen A."/>
            <person name="Lutzoni F."/>
            <person name="Magnuson J."/>
            <person name="Mondo S."/>
            <person name="Nolan M."/>
            <person name="Ohm R."/>
            <person name="Pangilinan J."/>
            <person name="Park H.-J."/>
            <person name="Ramirez L."/>
            <person name="Alfaro M."/>
            <person name="Sun H."/>
            <person name="Tritt A."/>
            <person name="Yoshinaga Y."/>
            <person name="Zwiers L.-H."/>
            <person name="Turgeon B."/>
            <person name="Goodwin S."/>
            <person name="Spatafora J."/>
            <person name="Crous P."/>
            <person name="Grigoriev I."/>
        </authorList>
    </citation>
    <scope>NUCLEOTIDE SEQUENCE</scope>
    <source>
        <strain evidence="1">CBS 107.79</strain>
    </source>
</reference>
<accession>A0A6A5VQK9</accession>
<evidence type="ECO:0000313" key="1">
    <source>
        <dbReference type="EMBL" id="KAF1979255.1"/>
    </source>
</evidence>
<feature type="non-terminal residue" evidence="1">
    <location>
        <position position="1"/>
    </location>
</feature>
<dbReference type="EMBL" id="ML976658">
    <property type="protein sequence ID" value="KAF1979255.1"/>
    <property type="molecule type" value="Genomic_DNA"/>
</dbReference>
<sequence>RRGCKPIITLEIEEDLSQLLAAKPTMYLDEIKWYLEENWDISPVENTIWRKLHEAGFWKKVT</sequence>
<evidence type="ECO:0000313" key="2">
    <source>
        <dbReference type="Proteomes" id="UP000800036"/>
    </source>
</evidence>
<keyword evidence="2" id="KW-1185">Reference proteome</keyword>
<dbReference type="SUPFAM" id="SSF46689">
    <property type="entry name" value="Homeodomain-like"/>
    <property type="match status" value="1"/>
</dbReference>
<organism evidence="1 2">
    <name type="scientific">Bimuria novae-zelandiae CBS 107.79</name>
    <dbReference type="NCBI Taxonomy" id="1447943"/>
    <lineage>
        <taxon>Eukaryota</taxon>
        <taxon>Fungi</taxon>
        <taxon>Dikarya</taxon>
        <taxon>Ascomycota</taxon>
        <taxon>Pezizomycotina</taxon>
        <taxon>Dothideomycetes</taxon>
        <taxon>Pleosporomycetidae</taxon>
        <taxon>Pleosporales</taxon>
        <taxon>Massarineae</taxon>
        <taxon>Didymosphaeriaceae</taxon>
        <taxon>Bimuria</taxon>
    </lineage>
</organism>
<dbReference type="AlphaFoldDB" id="A0A6A5VQK9"/>
<gene>
    <name evidence="1" type="ORF">BU23DRAFT_447242</name>
</gene>
<name>A0A6A5VQK9_9PLEO</name>